<keyword evidence="2 6" id="KW-0819">tRNA processing</keyword>
<dbReference type="Gene3D" id="3.40.50.620">
    <property type="entry name" value="HUPs"/>
    <property type="match status" value="1"/>
</dbReference>
<evidence type="ECO:0000256" key="3">
    <source>
        <dbReference type="ARBA" id="ARBA00022741"/>
    </source>
</evidence>
<keyword evidence="3 6" id="KW-0547">Nucleotide-binding</keyword>
<organism evidence="8 9">
    <name type="scientific">Rhodopila globiformis</name>
    <name type="common">Rhodopseudomonas globiformis</name>
    <dbReference type="NCBI Taxonomy" id="1071"/>
    <lineage>
        <taxon>Bacteria</taxon>
        <taxon>Pseudomonadati</taxon>
        <taxon>Pseudomonadota</taxon>
        <taxon>Alphaproteobacteria</taxon>
        <taxon>Acetobacterales</taxon>
        <taxon>Acetobacteraceae</taxon>
        <taxon>Rhodopila</taxon>
    </lineage>
</organism>
<keyword evidence="1 6" id="KW-0436">Ligase</keyword>
<keyword evidence="9" id="KW-1185">Reference proteome</keyword>
<evidence type="ECO:0000313" key="8">
    <source>
        <dbReference type="EMBL" id="PPQ26805.1"/>
    </source>
</evidence>
<dbReference type="Pfam" id="PF01171">
    <property type="entry name" value="ATP_bind_3"/>
    <property type="match status" value="1"/>
</dbReference>
<feature type="binding site" evidence="6">
    <location>
        <begin position="18"/>
        <end position="23"/>
    </location>
    <ligand>
        <name>ATP</name>
        <dbReference type="ChEBI" id="CHEBI:30616"/>
    </ligand>
</feature>
<gene>
    <name evidence="6" type="primary">tilS</name>
    <name evidence="8" type="ORF">CCS01_29165</name>
</gene>
<evidence type="ECO:0000256" key="5">
    <source>
        <dbReference type="ARBA" id="ARBA00048539"/>
    </source>
</evidence>
<dbReference type="HAMAP" id="MF_01161">
    <property type="entry name" value="tRNA_Ile_lys_synt"/>
    <property type="match status" value="1"/>
</dbReference>
<dbReference type="AlphaFoldDB" id="A0A2S6MWR6"/>
<comment type="domain">
    <text evidence="6">The N-terminal region contains the highly conserved SGGXDS motif, predicted to be a P-loop motif involved in ATP binding.</text>
</comment>
<evidence type="ECO:0000256" key="6">
    <source>
        <dbReference type="HAMAP-Rule" id="MF_01161"/>
    </source>
</evidence>
<evidence type="ECO:0000256" key="1">
    <source>
        <dbReference type="ARBA" id="ARBA00022598"/>
    </source>
</evidence>
<comment type="similarity">
    <text evidence="6">Belongs to the tRNA(Ile)-lysidine synthase family.</text>
</comment>
<dbReference type="GO" id="GO:0005524">
    <property type="term" value="F:ATP binding"/>
    <property type="evidence" value="ECO:0007669"/>
    <property type="project" value="UniProtKB-UniRule"/>
</dbReference>
<dbReference type="GO" id="GO:0005737">
    <property type="term" value="C:cytoplasm"/>
    <property type="evidence" value="ECO:0007669"/>
    <property type="project" value="UniProtKB-SubCell"/>
</dbReference>
<dbReference type="EMBL" id="NHRY01000266">
    <property type="protein sequence ID" value="PPQ26805.1"/>
    <property type="molecule type" value="Genomic_DNA"/>
</dbReference>
<dbReference type="SUPFAM" id="SSF52402">
    <property type="entry name" value="Adenine nucleotide alpha hydrolases-like"/>
    <property type="match status" value="1"/>
</dbReference>
<reference evidence="8 9" key="1">
    <citation type="journal article" date="2018" name="Arch. Microbiol.">
        <title>New insights into the metabolic potential of the phototrophic purple bacterium Rhodopila globiformis DSM 161(T) from its draft genome sequence and evidence for a vanadium-dependent nitrogenase.</title>
        <authorList>
            <person name="Imhoff J.F."/>
            <person name="Rahn T."/>
            <person name="Kunzel S."/>
            <person name="Neulinger S.C."/>
        </authorList>
    </citation>
    <scope>NUCLEOTIDE SEQUENCE [LARGE SCALE GENOMIC DNA]</scope>
    <source>
        <strain evidence="8 9">DSM 161</strain>
    </source>
</reference>
<name>A0A2S6MWR6_RHOGL</name>
<dbReference type="Proteomes" id="UP000239724">
    <property type="component" value="Unassembled WGS sequence"/>
</dbReference>
<evidence type="ECO:0000259" key="7">
    <source>
        <dbReference type="Pfam" id="PF01171"/>
    </source>
</evidence>
<dbReference type="NCBIfam" id="TIGR02432">
    <property type="entry name" value="lysidine_TilS_N"/>
    <property type="match status" value="1"/>
</dbReference>
<feature type="domain" description="tRNA(Ile)-lysidine/2-thiocytidine synthase N-terminal" evidence="7">
    <location>
        <begin position="13"/>
        <end position="191"/>
    </location>
</feature>
<dbReference type="InterPro" id="IPR014729">
    <property type="entry name" value="Rossmann-like_a/b/a_fold"/>
</dbReference>
<dbReference type="GO" id="GO:0032267">
    <property type="term" value="F:tRNA(Ile)-lysidine synthase activity"/>
    <property type="evidence" value="ECO:0007669"/>
    <property type="project" value="UniProtKB-EC"/>
</dbReference>
<comment type="subcellular location">
    <subcellularLocation>
        <location evidence="6">Cytoplasm</location>
    </subcellularLocation>
</comment>
<comment type="caution">
    <text evidence="8">The sequence shown here is derived from an EMBL/GenBank/DDBJ whole genome shotgun (WGS) entry which is preliminary data.</text>
</comment>
<keyword evidence="6" id="KW-0963">Cytoplasm</keyword>
<proteinExistence type="inferred from homology"/>
<evidence type="ECO:0000256" key="2">
    <source>
        <dbReference type="ARBA" id="ARBA00022694"/>
    </source>
</evidence>
<dbReference type="EC" id="6.3.4.19" evidence="6"/>
<protein>
    <recommendedName>
        <fullName evidence="6">tRNA(Ile)-lysidine synthase</fullName>
        <ecNumber evidence="6">6.3.4.19</ecNumber>
    </recommendedName>
    <alternativeName>
        <fullName evidence="6">tRNA(Ile)-2-lysyl-cytidine synthase</fullName>
    </alternativeName>
    <alternativeName>
        <fullName evidence="6">tRNA(Ile)-lysidine synthetase</fullName>
    </alternativeName>
</protein>
<dbReference type="InterPro" id="IPR012795">
    <property type="entry name" value="tRNA_Ile_lys_synt_N"/>
</dbReference>
<dbReference type="GO" id="GO:0006400">
    <property type="term" value="P:tRNA modification"/>
    <property type="evidence" value="ECO:0007669"/>
    <property type="project" value="UniProtKB-UniRule"/>
</dbReference>
<dbReference type="PANTHER" id="PTHR43033:SF1">
    <property type="entry name" value="TRNA(ILE)-LYSIDINE SYNTHASE-RELATED"/>
    <property type="match status" value="1"/>
</dbReference>
<dbReference type="CDD" id="cd01992">
    <property type="entry name" value="TilS_N"/>
    <property type="match status" value="1"/>
</dbReference>
<comment type="catalytic activity">
    <reaction evidence="5 6">
        <text>cytidine(34) in tRNA(Ile2) + L-lysine + ATP = lysidine(34) in tRNA(Ile2) + AMP + diphosphate + H(+)</text>
        <dbReference type="Rhea" id="RHEA:43744"/>
        <dbReference type="Rhea" id="RHEA-COMP:10625"/>
        <dbReference type="Rhea" id="RHEA-COMP:10670"/>
        <dbReference type="ChEBI" id="CHEBI:15378"/>
        <dbReference type="ChEBI" id="CHEBI:30616"/>
        <dbReference type="ChEBI" id="CHEBI:32551"/>
        <dbReference type="ChEBI" id="CHEBI:33019"/>
        <dbReference type="ChEBI" id="CHEBI:82748"/>
        <dbReference type="ChEBI" id="CHEBI:83665"/>
        <dbReference type="ChEBI" id="CHEBI:456215"/>
        <dbReference type="EC" id="6.3.4.19"/>
    </reaction>
</comment>
<keyword evidence="4 6" id="KW-0067">ATP-binding</keyword>
<dbReference type="PANTHER" id="PTHR43033">
    <property type="entry name" value="TRNA(ILE)-LYSIDINE SYNTHASE-RELATED"/>
    <property type="match status" value="1"/>
</dbReference>
<comment type="function">
    <text evidence="6">Ligates lysine onto the cytidine present at position 34 of the AUA codon-specific tRNA(Ile) that contains the anticodon CAU, in an ATP-dependent manner. Cytidine is converted to lysidine, thus changing the amino acid specificity of the tRNA from methionine to isoleucine.</text>
</comment>
<evidence type="ECO:0000256" key="4">
    <source>
        <dbReference type="ARBA" id="ARBA00022840"/>
    </source>
</evidence>
<dbReference type="InterPro" id="IPR011063">
    <property type="entry name" value="TilS/TtcA_N"/>
</dbReference>
<evidence type="ECO:0000313" key="9">
    <source>
        <dbReference type="Proteomes" id="UP000239724"/>
    </source>
</evidence>
<dbReference type="InterPro" id="IPR012094">
    <property type="entry name" value="tRNA_Ile_lys_synt"/>
</dbReference>
<accession>A0A2S6MWR6</accession>
<sequence length="420" mass="44216">MDRLGPYAPEPALAVAASGGADSTALAVLAKGWADSRQRRLCALVVDHGLRSESAAEAVVTVERVTRLGIPARLLTLTTLARGPALAERARLARYQVLFEACREAGCRDLLLGHHAADQAETVAMRILRNSGTHGLAGMAASREVDGLRLLRPLLAFPPKLLRHYLTERGIGWIEDPSNRDLRAQRPRLRQLFTGTLSEPTLLALTQAISGVGRLRADEEAETAAELAERAAIHPEGFALLSPGRISEAALSNLVQTIGGAAYPPSPAQIAPLAAEPKPATLGGVRILPAGRLGPGWLVVREEAAIAPPIDATPGAVWDNRFRLIVTKGSLAGATIGKLGADAARFRARSNLPSIVLRTLPAIRLGKIVAAVPHLGYGIREDDVQIAVPFVPVTPVAGSRFVPADAAGPNQPASKMPSGL</sequence>